<dbReference type="EMBL" id="CAJPDS010000042">
    <property type="protein sequence ID" value="CAF9926657.1"/>
    <property type="molecule type" value="Genomic_DNA"/>
</dbReference>
<comment type="caution">
    <text evidence="3">The sequence shown here is derived from an EMBL/GenBank/DDBJ whole genome shotgun (WGS) entry which is preliminary data.</text>
</comment>
<dbReference type="AlphaFoldDB" id="A0A8H3FPG9"/>
<feature type="region of interest" description="Disordered" evidence="2">
    <location>
        <begin position="501"/>
        <end position="539"/>
    </location>
</feature>
<accession>A0A8H3FPG9</accession>
<feature type="coiled-coil region" evidence="1">
    <location>
        <begin position="474"/>
        <end position="501"/>
    </location>
</feature>
<sequence>MDRGRDRRYNDRPMIDQAYRSGERARSPPRGNTYRGARSPPRRGRTPPYVDTYAPSGGRPRSRSPRRRSRSPAYRVRDQGGYRGRPRSPPRAYSPRREPAPRSPPPRARRYSRSPPPPKRRDPSPDENRRPRSPPPYVKQERYASPGRDRYDRRAYSPARDRPARYQQDNHYRTRERSRSPVRRVEQVSRIGSPVSSHRSTPQVYPERLAAVTGSGTHSPAYRNSRAPPAARSPGYRERSPPRRGYSPVPVSPPREREPAPYRHRSPPPRRQSPATYVKDEYYKDEYRNGGPPDDYETPMPAPPNGNFQNGSRAPPSGPGSSYRDAPSGPPSAPLSMSAHSRAAPPFRPRGGPGSYNREPRDPSFQGPPPRRGGYGSGPPPHRGGHPPRHYDSGPPAGPRTGYNERNPSVPYNVPPFRPNNSSSTTYPRTQRFNNPAPSAAKIENHPSLSGMPSIVPGGKAAPSGLDPVTEKRLLQLEEDKRKLEEAIAEKQRAKRLELRDWDNKERESKRDGFRSELAEQGLEKMGMGEGVGMSGAAF</sequence>
<reference evidence="3" key="1">
    <citation type="submission" date="2021-03" db="EMBL/GenBank/DDBJ databases">
        <authorList>
            <person name="Tagirdzhanova G."/>
        </authorList>
    </citation>
    <scope>NUCLEOTIDE SEQUENCE</scope>
</reference>
<feature type="region of interest" description="Disordered" evidence="2">
    <location>
        <begin position="1"/>
        <end position="466"/>
    </location>
</feature>
<feature type="compositionally biased region" description="Basic and acidic residues" evidence="2">
    <location>
        <begin position="1"/>
        <end position="14"/>
    </location>
</feature>
<feature type="compositionally biased region" description="Polar residues" evidence="2">
    <location>
        <begin position="194"/>
        <end position="203"/>
    </location>
</feature>
<keyword evidence="1" id="KW-0175">Coiled coil</keyword>
<dbReference type="Proteomes" id="UP000664521">
    <property type="component" value="Unassembled WGS sequence"/>
</dbReference>
<name>A0A8H3FPG9_9LECA</name>
<proteinExistence type="predicted"/>
<gene>
    <name evidence="3" type="ORF">HETSPECPRED_006384</name>
</gene>
<organism evidence="3 4">
    <name type="scientific">Heterodermia speciosa</name>
    <dbReference type="NCBI Taxonomy" id="116794"/>
    <lineage>
        <taxon>Eukaryota</taxon>
        <taxon>Fungi</taxon>
        <taxon>Dikarya</taxon>
        <taxon>Ascomycota</taxon>
        <taxon>Pezizomycotina</taxon>
        <taxon>Lecanoromycetes</taxon>
        <taxon>OSLEUM clade</taxon>
        <taxon>Lecanoromycetidae</taxon>
        <taxon>Caliciales</taxon>
        <taxon>Physciaceae</taxon>
        <taxon>Heterodermia</taxon>
    </lineage>
</organism>
<feature type="compositionally biased region" description="Basic and acidic residues" evidence="2">
    <location>
        <begin position="278"/>
        <end position="288"/>
    </location>
</feature>
<keyword evidence="4" id="KW-1185">Reference proteome</keyword>
<evidence type="ECO:0000313" key="3">
    <source>
        <dbReference type="EMBL" id="CAF9926657.1"/>
    </source>
</evidence>
<feature type="compositionally biased region" description="Basic and acidic residues" evidence="2">
    <location>
        <begin position="139"/>
        <end position="187"/>
    </location>
</feature>
<feature type="compositionally biased region" description="Low complexity" evidence="2">
    <location>
        <begin position="311"/>
        <end position="322"/>
    </location>
</feature>
<feature type="compositionally biased region" description="Gly residues" evidence="2">
    <location>
        <begin position="528"/>
        <end position="539"/>
    </location>
</feature>
<evidence type="ECO:0000256" key="1">
    <source>
        <dbReference type="SAM" id="Coils"/>
    </source>
</evidence>
<protein>
    <submittedName>
        <fullName evidence="3">Uncharacterized protein</fullName>
    </submittedName>
</protein>
<dbReference type="OrthoDB" id="5424692at2759"/>
<feature type="compositionally biased region" description="Basic and acidic residues" evidence="2">
    <location>
        <begin position="501"/>
        <end position="518"/>
    </location>
</feature>
<evidence type="ECO:0000313" key="4">
    <source>
        <dbReference type="Proteomes" id="UP000664521"/>
    </source>
</evidence>
<feature type="compositionally biased region" description="Basic and acidic residues" evidence="2">
    <location>
        <begin position="119"/>
        <end position="130"/>
    </location>
</feature>
<feature type="compositionally biased region" description="Polar residues" evidence="2">
    <location>
        <begin position="419"/>
        <end position="437"/>
    </location>
</feature>
<feature type="compositionally biased region" description="Basic residues" evidence="2">
    <location>
        <begin position="60"/>
        <end position="70"/>
    </location>
</feature>
<evidence type="ECO:0000256" key="2">
    <source>
        <dbReference type="SAM" id="MobiDB-lite"/>
    </source>
</evidence>